<evidence type="ECO:0000313" key="9">
    <source>
        <dbReference type="EMBL" id="VEU43775.1"/>
    </source>
</evidence>
<feature type="transmembrane region" description="Helical" evidence="8">
    <location>
        <begin position="143"/>
        <end position="167"/>
    </location>
</feature>
<dbReference type="InterPro" id="IPR009294">
    <property type="entry name" value="Aph-1"/>
</dbReference>
<feature type="transmembrane region" description="Helical" evidence="8">
    <location>
        <begin position="12"/>
        <end position="32"/>
    </location>
</feature>
<name>A0A448ZP09_9STRA</name>
<keyword evidence="6 8" id="KW-0472">Membrane</keyword>
<dbReference type="PANTHER" id="PTHR12889">
    <property type="entry name" value="GAMMA-SECRETASE SUBUNIT APH-1"/>
    <property type="match status" value="1"/>
</dbReference>
<dbReference type="GO" id="GO:0016485">
    <property type="term" value="P:protein processing"/>
    <property type="evidence" value="ECO:0007669"/>
    <property type="project" value="InterPro"/>
</dbReference>
<reference evidence="9 10" key="1">
    <citation type="submission" date="2019-01" db="EMBL/GenBank/DDBJ databases">
        <authorList>
            <person name="Ferrante I. M."/>
        </authorList>
    </citation>
    <scope>NUCLEOTIDE SEQUENCE [LARGE SCALE GENOMIC DNA]</scope>
    <source>
        <strain evidence="9 10">B856</strain>
    </source>
</reference>
<feature type="region of interest" description="Disordered" evidence="7">
    <location>
        <begin position="107"/>
        <end position="128"/>
    </location>
</feature>
<protein>
    <submittedName>
        <fullName evidence="9">Uncharacterized protein</fullName>
    </submittedName>
</protein>
<dbReference type="Proteomes" id="UP000291116">
    <property type="component" value="Unassembled WGS sequence"/>
</dbReference>
<evidence type="ECO:0000256" key="1">
    <source>
        <dbReference type="ARBA" id="ARBA00004141"/>
    </source>
</evidence>
<feature type="transmembrane region" description="Helical" evidence="8">
    <location>
        <begin position="187"/>
        <end position="210"/>
    </location>
</feature>
<keyword evidence="3 8" id="KW-0812">Transmembrane</keyword>
<feature type="transmembrane region" description="Helical" evidence="8">
    <location>
        <begin position="39"/>
        <end position="63"/>
    </location>
</feature>
<feature type="transmembrane region" description="Helical" evidence="8">
    <location>
        <begin position="274"/>
        <end position="292"/>
    </location>
</feature>
<dbReference type="GO" id="GO:0016020">
    <property type="term" value="C:membrane"/>
    <property type="evidence" value="ECO:0007669"/>
    <property type="project" value="UniProtKB-SubCell"/>
</dbReference>
<evidence type="ECO:0000256" key="6">
    <source>
        <dbReference type="ARBA" id="ARBA00023136"/>
    </source>
</evidence>
<evidence type="ECO:0000313" key="10">
    <source>
        <dbReference type="Proteomes" id="UP000291116"/>
    </source>
</evidence>
<evidence type="ECO:0000256" key="7">
    <source>
        <dbReference type="SAM" id="MobiDB-lite"/>
    </source>
</evidence>
<comment type="similarity">
    <text evidence="2">Belongs to the APH-1 family.</text>
</comment>
<evidence type="ECO:0000256" key="4">
    <source>
        <dbReference type="ARBA" id="ARBA00022976"/>
    </source>
</evidence>
<dbReference type="AlphaFoldDB" id="A0A448ZP09"/>
<evidence type="ECO:0000256" key="3">
    <source>
        <dbReference type="ARBA" id="ARBA00022692"/>
    </source>
</evidence>
<dbReference type="GO" id="GO:0007219">
    <property type="term" value="P:Notch signaling pathway"/>
    <property type="evidence" value="ECO:0007669"/>
    <property type="project" value="UniProtKB-KW"/>
</dbReference>
<evidence type="ECO:0000256" key="8">
    <source>
        <dbReference type="SAM" id="Phobius"/>
    </source>
</evidence>
<comment type="subcellular location">
    <subcellularLocation>
        <location evidence="1">Membrane</location>
        <topology evidence="1">Multi-pass membrane protein</topology>
    </subcellularLocation>
</comment>
<dbReference type="Pfam" id="PF06105">
    <property type="entry name" value="Aph-1"/>
    <property type="match status" value="1"/>
</dbReference>
<evidence type="ECO:0000256" key="5">
    <source>
        <dbReference type="ARBA" id="ARBA00022989"/>
    </source>
</evidence>
<evidence type="ECO:0000256" key="2">
    <source>
        <dbReference type="ARBA" id="ARBA00005577"/>
    </source>
</evidence>
<organism evidence="9 10">
    <name type="scientific">Pseudo-nitzschia multistriata</name>
    <dbReference type="NCBI Taxonomy" id="183589"/>
    <lineage>
        <taxon>Eukaryota</taxon>
        <taxon>Sar</taxon>
        <taxon>Stramenopiles</taxon>
        <taxon>Ochrophyta</taxon>
        <taxon>Bacillariophyta</taxon>
        <taxon>Bacillariophyceae</taxon>
        <taxon>Bacillariophycidae</taxon>
        <taxon>Bacillariales</taxon>
        <taxon>Bacillariaceae</taxon>
        <taxon>Pseudo-nitzschia</taxon>
    </lineage>
</organism>
<sequence length="341" mass="37357">MGLFSSLDTKALVLGSAAIGLAPFFCFFFQIVFPKPQLLIVSISAGFFYLLAASAASLCWYILDPTIGLSNVWAAIVPGVFFQFIFRCLFVTTYHKVENVIEASIEKSEEEEREHQQQAGNNDRSDDDENVQVAKNKLSLNDAACGIAAGVGFGGLHAILMFGSLLASETYDAGVLYQPSCPKVPSLMVSALNTFCFFFLDIFWMLFAFFGVRRRVLFPRGGGALSDINPLSRPFGHYFGNTRTGGNQALLTILITHFCAAGFTTFNVFQYGCIFSLTTLPVLTIVVAYIFWSGVSKIYMPLPHSNVRLSLPASYSYGSHVGENGLGGDGLDTLERHRNDD</sequence>
<gene>
    <name evidence="9" type="ORF">PSNMU_V1.4_AUG-EV-PASAV3_0108230</name>
</gene>
<accession>A0A448ZP09</accession>
<keyword evidence="4" id="KW-0914">Notch signaling pathway</keyword>
<keyword evidence="10" id="KW-1185">Reference proteome</keyword>
<proteinExistence type="inferred from homology"/>
<dbReference type="EMBL" id="CAACVS010000582">
    <property type="protein sequence ID" value="VEU43775.1"/>
    <property type="molecule type" value="Genomic_DNA"/>
</dbReference>
<dbReference type="OrthoDB" id="6507463at2759"/>
<feature type="transmembrane region" description="Helical" evidence="8">
    <location>
        <begin position="249"/>
        <end position="268"/>
    </location>
</feature>
<keyword evidence="5 8" id="KW-1133">Transmembrane helix</keyword>
<feature type="transmembrane region" description="Helical" evidence="8">
    <location>
        <begin position="69"/>
        <end position="90"/>
    </location>
</feature>